<gene>
    <name evidence="3" type="ORF">PPROV_000595400</name>
</gene>
<feature type="compositionally biased region" description="Polar residues" evidence="1">
    <location>
        <begin position="64"/>
        <end position="80"/>
    </location>
</feature>
<proteinExistence type="predicted"/>
<dbReference type="AlphaFoldDB" id="A0A830HK17"/>
<organism evidence="3 4">
    <name type="scientific">Pycnococcus provasolii</name>
    <dbReference type="NCBI Taxonomy" id="41880"/>
    <lineage>
        <taxon>Eukaryota</taxon>
        <taxon>Viridiplantae</taxon>
        <taxon>Chlorophyta</taxon>
        <taxon>Pseudoscourfieldiophyceae</taxon>
        <taxon>Pseudoscourfieldiales</taxon>
        <taxon>Pycnococcaceae</taxon>
        <taxon>Pycnococcus</taxon>
    </lineage>
</organism>
<evidence type="ECO:0000313" key="3">
    <source>
        <dbReference type="EMBL" id="GHP07212.1"/>
    </source>
</evidence>
<comment type="caution">
    <text evidence="3">The sequence shown here is derived from an EMBL/GenBank/DDBJ whole genome shotgun (WGS) entry which is preliminary data.</text>
</comment>
<sequence>MPHSHSHSHAFSGLGLSSFKPSRFRVSSSRLALASPSRAAGKHDTRVSGLWHGSDKSARRHNKLSQAPRTGNLRTPTNRRTSSRDAVRTRASDSQFLTSTASCVAPIPLEAAFALWSDRRRIPKWMPWVTSVQTGFDDDRLSKWTVSTDTLPKPWDRPLGQRLEYSWYALNSEPVEGDGFRTIAWVADEAAAVAAGTDANARAALVTNKGKVVIRYESPTSCAITLSVSYAAPEALQPMGMALGPVLENILKNDLERFAVYSKKVVKVVDKRDATGRRVDTAECVSTKSDVALSMLGGSDGLFRDLPAFAVFNDKSSVHAETLAKWTPSHPPYILVRSPVCFRREREGERDDRARPPTRARLANGRPLVVLGAHDASGESGTPSFSGTGKCARKTALTRRREGLWRSSWRRASHGLGASFFRRLWKKLVLVVLVRKKLLPRNVLLLMNVFFMKRSSCSLLVKKGVVFCFRRS</sequence>
<dbReference type="Gene3D" id="3.30.530.20">
    <property type="match status" value="1"/>
</dbReference>
<feature type="compositionally biased region" description="Basic and acidic residues" evidence="1">
    <location>
        <begin position="82"/>
        <end position="91"/>
    </location>
</feature>
<dbReference type="Proteomes" id="UP000660262">
    <property type="component" value="Unassembled WGS sequence"/>
</dbReference>
<dbReference type="OrthoDB" id="47798at2759"/>
<keyword evidence="4" id="KW-1185">Reference proteome</keyword>
<feature type="region of interest" description="Disordered" evidence="1">
    <location>
        <begin position="31"/>
        <end position="91"/>
    </location>
</feature>
<evidence type="ECO:0000259" key="2">
    <source>
        <dbReference type="Pfam" id="PF03364"/>
    </source>
</evidence>
<feature type="domain" description="Coenzyme Q-binding protein COQ10 START" evidence="2">
    <location>
        <begin position="106"/>
        <end position="258"/>
    </location>
</feature>
<dbReference type="EMBL" id="BNJQ01000015">
    <property type="protein sequence ID" value="GHP07212.1"/>
    <property type="molecule type" value="Genomic_DNA"/>
</dbReference>
<dbReference type="InterPro" id="IPR047137">
    <property type="entry name" value="ORF3"/>
</dbReference>
<dbReference type="Pfam" id="PF03364">
    <property type="entry name" value="Polyketide_cyc"/>
    <property type="match status" value="1"/>
</dbReference>
<dbReference type="PANTHER" id="PTHR33824">
    <property type="entry name" value="POLYKETIDE CYCLASE/DEHYDRASE AND LIPID TRANSPORT SUPERFAMILY PROTEIN"/>
    <property type="match status" value="1"/>
</dbReference>
<evidence type="ECO:0000313" key="4">
    <source>
        <dbReference type="Proteomes" id="UP000660262"/>
    </source>
</evidence>
<dbReference type="InterPro" id="IPR023393">
    <property type="entry name" value="START-like_dom_sf"/>
</dbReference>
<dbReference type="PANTHER" id="PTHR33824:SF7">
    <property type="entry name" value="POLYKETIDE CYCLASE_DEHYDRASE AND LIPID TRANSPORT SUPERFAMILY PROTEIN"/>
    <property type="match status" value="1"/>
</dbReference>
<accession>A0A830HK17</accession>
<protein>
    <recommendedName>
        <fullName evidence="2">Coenzyme Q-binding protein COQ10 START domain-containing protein</fullName>
    </recommendedName>
</protein>
<dbReference type="InterPro" id="IPR005031">
    <property type="entry name" value="COQ10_START"/>
</dbReference>
<reference evidence="3" key="1">
    <citation type="submission" date="2020-10" db="EMBL/GenBank/DDBJ databases">
        <title>Unveiling of a novel bifunctional photoreceptor, Dualchrome1, isolated from a cosmopolitan green alga.</title>
        <authorList>
            <person name="Suzuki S."/>
            <person name="Kawachi M."/>
        </authorList>
    </citation>
    <scope>NUCLEOTIDE SEQUENCE</scope>
    <source>
        <strain evidence="3">NIES 2893</strain>
    </source>
</reference>
<name>A0A830HK17_9CHLO</name>
<dbReference type="SUPFAM" id="SSF55961">
    <property type="entry name" value="Bet v1-like"/>
    <property type="match status" value="1"/>
</dbReference>
<evidence type="ECO:0000256" key="1">
    <source>
        <dbReference type="SAM" id="MobiDB-lite"/>
    </source>
</evidence>